<dbReference type="KEGG" id="clec:106661907"/>
<name>A0A8I6R9M2_CIMLE</name>
<dbReference type="GeneID" id="106661907"/>
<feature type="chain" id="PRO_5035240057" description="CPR type cuticle protein" evidence="2">
    <location>
        <begin position="23"/>
        <end position="287"/>
    </location>
</feature>
<keyword evidence="4" id="KW-1185">Reference proteome</keyword>
<evidence type="ECO:0000313" key="4">
    <source>
        <dbReference type="Proteomes" id="UP000494040"/>
    </source>
</evidence>
<feature type="signal peptide" evidence="2">
    <location>
        <begin position="1"/>
        <end position="22"/>
    </location>
</feature>
<feature type="region of interest" description="Disordered" evidence="1">
    <location>
        <begin position="44"/>
        <end position="105"/>
    </location>
</feature>
<evidence type="ECO:0008006" key="5">
    <source>
        <dbReference type="Google" id="ProtNLM"/>
    </source>
</evidence>
<dbReference type="Proteomes" id="UP000494040">
    <property type="component" value="Unassembled WGS sequence"/>
</dbReference>
<feature type="compositionally biased region" description="Acidic residues" evidence="1">
    <location>
        <begin position="58"/>
        <end position="96"/>
    </location>
</feature>
<organism evidence="3 4">
    <name type="scientific">Cimex lectularius</name>
    <name type="common">Bed bug</name>
    <name type="synonym">Acanthia lectularia</name>
    <dbReference type="NCBI Taxonomy" id="79782"/>
    <lineage>
        <taxon>Eukaryota</taxon>
        <taxon>Metazoa</taxon>
        <taxon>Ecdysozoa</taxon>
        <taxon>Arthropoda</taxon>
        <taxon>Hexapoda</taxon>
        <taxon>Insecta</taxon>
        <taxon>Pterygota</taxon>
        <taxon>Neoptera</taxon>
        <taxon>Paraneoptera</taxon>
        <taxon>Hemiptera</taxon>
        <taxon>Heteroptera</taxon>
        <taxon>Panheteroptera</taxon>
        <taxon>Cimicomorpha</taxon>
        <taxon>Cimicidae</taxon>
        <taxon>Cimex</taxon>
    </lineage>
</organism>
<protein>
    <recommendedName>
        <fullName evidence="5">CPR type cuticle protein</fullName>
    </recommendedName>
</protein>
<sequence length="287" mass="31649">MATTRSFLLFSLLCVFIYASYGLPANTDGIIAKGSASITRVPVDEDAVEDGSRKEAVVEEADDGAAEESSNEESIFDTELMSGDEADEDDDGEEQGDSSSDGQHLFPSFSSLFSTPLGHSRPTNAFYQEPLRSFQTDTFHRSLYGNDDSDRVLGSGNFGVIRGGTYYSGGSSDEPFTRNSHSRPYRRPNPLPQFKHGGDFFSGFRDFADITTPPKPAFSEIIIVYANKNQTASAGNEQPKNIRDLIEREMAKSKTKKKLALYKEKTLAKESSKKFRTKELEPLLALS</sequence>
<dbReference type="EnsemblMetazoa" id="XM_014385649.2">
    <property type="protein sequence ID" value="XP_014241135.1"/>
    <property type="gene ID" value="LOC106661907"/>
</dbReference>
<dbReference type="OMA" id="ESHMNAR"/>
<accession>A0A8I6R9M2</accession>
<evidence type="ECO:0000256" key="2">
    <source>
        <dbReference type="SAM" id="SignalP"/>
    </source>
</evidence>
<dbReference type="RefSeq" id="XP_014241135.1">
    <property type="nucleotide sequence ID" value="XM_014385649.2"/>
</dbReference>
<reference evidence="3" key="1">
    <citation type="submission" date="2022-01" db="UniProtKB">
        <authorList>
            <consortium name="EnsemblMetazoa"/>
        </authorList>
    </citation>
    <scope>IDENTIFICATION</scope>
</reference>
<keyword evidence="2" id="KW-0732">Signal</keyword>
<dbReference type="OrthoDB" id="6425203at2759"/>
<evidence type="ECO:0000313" key="3">
    <source>
        <dbReference type="EnsemblMetazoa" id="XP_014241135.1"/>
    </source>
</evidence>
<evidence type="ECO:0000256" key="1">
    <source>
        <dbReference type="SAM" id="MobiDB-lite"/>
    </source>
</evidence>
<proteinExistence type="predicted"/>
<dbReference type="AlphaFoldDB" id="A0A8I6R9M2"/>
<feature type="region of interest" description="Disordered" evidence="1">
    <location>
        <begin position="169"/>
        <end position="192"/>
    </location>
</feature>